<dbReference type="EMBL" id="AP018165">
    <property type="protein sequence ID" value="BAX96032.1"/>
    <property type="molecule type" value="Genomic_DNA"/>
</dbReference>
<dbReference type="Proteomes" id="UP000217954">
    <property type="component" value="Chromosome"/>
</dbReference>
<reference evidence="3" key="1">
    <citation type="journal article" date="2017" name="Genome Announc.">
        <title>Complete Genome Sequence of Mycobacterium stephanolepidis.</title>
        <authorList>
            <person name="Fukano H."/>
            <person name="Yoshida M."/>
            <person name="Katayama Y."/>
            <person name="Omatsu T."/>
            <person name="Mizutani T."/>
            <person name="Kurata O."/>
            <person name="Wada S."/>
            <person name="Hoshino Y."/>
        </authorList>
    </citation>
    <scope>NUCLEOTIDE SEQUENCE [LARGE SCALE GENOMIC DNA]</scope>
    <source>
        <strain evidence="3">NJB0901</strain>
    </source>
</reference>
<dbReference type="KEGG" id="mste:MSTE_00692"/>
<sequence length="136" mass="14291">MGVVNRKSTVWQSKTILRGIGMGVVSLALVVATPGLAYAAPDKPTPVPSPNHDGEWLDGGMAPSEAQQPRDSAGGWVDHPDGTGPQCMDRGVICRTGIWYPDQVQSQRGQPEWAQLPDATGPECENPGVVCGNTAS</sequence>
<protein>
    <submittedName>
        <fullName evidence="2">Uncharacterized protein</fullName>
    </submittedName>
</protein>
<gene>
    <name evidence="2" type="ORF">MSTE_00692</name>
</gene>
<evidence type="ECO:0000313" key="2">
    <source>
        <dbReference type="EMBL" id="BAX96032.1"/>
    </source>
</evidence>
<feature type="region of interest" description="Disordered" evidence="1">
    <location>
        <begin position="39"/>
        <end position="84"/>
    </location>
</feature>
<evidence type="ECO:0000256" key="1">
    <source>
        <dbReference type="SAM" id="MobiDB-lite"/>
    </source>
</evidence>
<dbReference type="AlphaFoldDB" id="A0A1Z4ESV5"/>
<reference evidence="2 3" key="2">
    <citation type="journal article" date="2017" name="Int. J. Syst. Evol. Microbiol.">
        <title>Mycobacterium stephanolepidis sp. nov., a rapidly growing species related to Mycobacterium chelonae, isolated from marine teleost fish, Stephanolepis cirrhifer.</title>
        <authorList>
            <person name="Fukano H."/>
            <person name="Wada S."/>
            <person name="Kurata O."/>
            <person name="Katayama K."/>
            <person name="Fujiwara N."/>
            <person name="Hoshino Y."/>
        </authorList>
    </citation>
    <scope>NUCLEOTIDE SEQUENCE [LARGE SCALE GENOMIC DNA]</scope>
    <source>
        <strain evidence="2 3">NJB0901</strain>
    </source>
</reference>
<accession>A0A1Z4ESV5</accession>
<keyword evidence="3" id="KW-1185">Reference proteome</keyword>
<evidence type="ECO:0000313" key="3">
    <source>
        <dbReference type="Proteomes" id="UP000217954"/>
    </source>
</evidence>
<proteinExistence type="predicted"/>
<organism evidence="2 3">
    <name type="scientific">[Mycobacterium] stephanolepidis</name>
    <dbReference type="NCBI Taxonomy" id="1520670"/>
    <lineage>
        <taxon>Bacteria</taxon>
        <taxon>Bacillati</taxon>
        <taxon>Actinomycetota</taxon>
        <taxon>Actinomycetes</taxon>
        <taxon>Mycobacteriales</taxon>
        <taxon>Mycobacteriaceae</taxon>
        <taxon>Mycobacteroides</taxon>
    </lineage>
</organism>
<name>A0A1Z4ESV5_9MYCO</name>